<protein>
    <recommendedName>
        <fullName evidence="5">BTB domain-containing protein</fullName>
    </recommendedName>
</protein>
<keyword evidence="2" id="KW-1133">Transmembrane helix</keyword>
<dbReference type="Gene3D" id="3.30.710.10">
    <property type="entry name" value="Potassium Channel Kv1.1, Chain A"/>
    <property type="match status" value="1"/>
</dbReference>
<feature type="transmembrane region" description="Helical" evidence="2">
    <location>
        <begin position="339"/>
        <end position="356"/>
    </location>
</feature>
<evidence type="ECO:0000313" key="3">
    <source>
        <dbReference type="EMBL" id="GJE90668.1"/>
    </source>
</evidence>
<comment type="caution">
    <text evidence="3">The sequence shown here is derived from an EMBL/GenBank/DDBJ whole genome shotgun (WGS) entry which is preliminary data.</text>
</comment>
<dbReference type="EMBL" id="BPQB01000017">
    <property type="protein sequence ID" value="GJE90668.1"/>
    <property type="molecule type" value="Genomic_DNA"/>
</dbReference>
<feature type="compositionally biased region" description="Basic and acidic residues" evidence="1">
    <location>
        <begin position="393"/>
        <end position="402"/>
    </location>
</feature>
<dbReference type="OrthoDB" id="3357985at2759"/>
<organism evidence="3 4">
    <name type="scientific">Phanerochaete sordida</name>
    <dbReference type="NCBI Taxonomy" id="48140"/>
    <lineage>
        <taxon>Eukaryota</taxon>
        <taxon>Fungi</taxon>
        <taxon>Dikarya</taxon>
        <taxon>Basidiomycota</taxon>
        <taxon>Agaricomycotina</taxon>
        <taxon>Agaricomycetes</taxon>
        <taxon>Polyporales</taxon>
        <taxon>Phanerochaetaceae</taxon>
        <taxon>Phanerochaete</taxon>
    </lineage>
</organism>
<reference evidence="3 4" key="1">
    <citation type="submission" date="2021-08" db="EMBL/GenBank/DDBJ databases">
        <title>Draft Genome Sequence of Phanerochaete sordida strain YK-624.</title>
        <authorList>
            <person name="Mori T."/>
            <person name="Dohra H."/>
            <person name="Suzuki T."/>
            <person name="Kawagishi H."/>
            <person name="Hirai H."/>
        </authorList>
    </citation>
    <scope>NUCLEOTIDE SEQUENCE [LARGE SCALE GENOMIC DNA]</scope>
    <source>
        <strain evidence="3 4">YK-624</strain>
    </source>
</reference>
<proteinExistence type="predicted"/>
<dbReference type="AlphaFoldDB" id="A0A9P3G9A9"/>
<feature type="region of interest" description="Disordered" evidence="1">
    <location>
        <begin position="371"/>
        <end position="402"/>
    </location>
</feature>
<evidence type="ECO:0000256" key="2">
    <source>
        <dbReference type="SAM" id="Phobius"/>
    </source>
</evidence>
<keyword evidence="2" id="KW-0812">Transmembrane</keyword>
<evidence type="ECO:0000256" key="1">
    <source>
        <dbReference type="SAM" id="MobiDB-lite"/>
    </source>
</evidence>
<name>A0A9P3G9A9_9APHY</name>
<evidence type="ECO:0008006" key="5">
    <source>
        <dbReference type="Google" id="ProtNLM"/>
    </source>
</evidence>
<accession>A0A9P3G9A9</accession>
<keyword evidence="4" id="KW-1185">Reference proteome</keyword>
<gene>
    <name evidence="3" type="ORF">PsYK624_068120</name>
</gene>
<dbReference type="InterPro" id="IPR011333">
    <property type="entry name" value="SKP1/BTB/POZ_sf"/>
</dbReference>
<evidence type="ECO:0000313" key="4">
    <source>
        <dbReference type="Proteomes" id="UP000703269"/>
    </source>
</evidence>
<sequence length="402" mass="44127">MRIATTKLDGADADIVLRSSDGQDFPMHKLDLLRSSVVFKPLLSLAHLEENTILGSHSASRQPLVIQLAEPGDVVEMLLRCCLPGGPPPIPDLSTAIRVLQCNSKYQIAFARKAACGTLERLATEEPVKVYAIACYHGLEQIARKAALACLRLPPSHFTNSRLEELRGISAAEYCRLIKYRKDCRDVAVSSPYLTTNPTISPLYLPVVPGAVRHSCWTCSCTTSTSSPISLRGLPRWWREYTYALTLSLRDCTSPEAIDTQRAVDAFLRSGACKECCAVATSQIFLTTAQLRVDITLAINQITLEFEICSGVRSPPLSTAVVRLGRCDLHCLPNRGAKAFLWAFLILLIFYLGMLAQQRITASIATASFKGSSHPPTLTRSAPNAATSYPRGRLSEWETTCR</sequence>
<feature type="compositionally biased region" description="Polar residues" evidence="1">
    <location>
        <begin position="371"/>
        <end position="387"/>
    </location>
</feature>
<dbReference type="Proteomes" id="UP000703269">
    <property type="component" value="Unassembled WGS sequence"/>
</dbReference>
<keyword evidence="2" id="KW-0472">Membrane</keyword>